<dbReference type="Proteomes" id="UP000095621">
    <property type="component" value="Unassembled WGS sequence"/>
</dbReference>
<gene>
    <name evidence="1" type="ORF">ERS852490_00450</name>
</gene>
<name>A0A174YU92_9FIRM</name>
<protein>
    <submittedName>
        <fullName evidence="1">Uncharacterized protein</fullName>
    </submittedName>
</protein>
<reference evidence="1 2" key="1">
    <citation type="submission" date="2015-09" db="EMBL/GenBank/DDBJ databases">
        <authorList>
            <consortium name="Pathogen Informatics"/>
        </authorList>
    </citation>
    <scope>NUCLEOTIDE SEQUENCE [LARGE SCALE GENOMIC DNA]</scope>
    <source>
        <strain evidence="1 2">2789STDY5834875</strain>
    </source>
</reference>
<evidence type="ECO:0000313" key="1">
    <source>
        <dbReference type="EMBL" id="CUQ75331.1"/>
    </source>
</evidence>
<dbReference type="EMBL" id="CZBU01000001">
    <property type="protein sequence ID" value="CUQ75331.1"/>
    <property type="molecule type" value="Genomic_DNA"/>
</dbReference>
<organism evidence="1 2">
    <name type="scientific">Lachnospira eligens</name>
    <dbReference type="NCBI Taxonomy" id="39485"/>
    <lineage>
        <taxon>Bacteria</taxon>
        <taxon>Bacillati</taxon>
        <taxon>Bacillota</taxon>
        <taxon>Clostridia</taxon>
        <taxon>Lachnospirales</taxon>
        <taxon>Lachnospiraceae</taxon>
        <taxon>Lachnospira</taxon>
    </lineage>
</organism>
<dbReference type="AlphaFoldDB" id="A0A174YU92"/>
<accession>A0A174YU92</accession>
<proteinExistence type="predicted"/>
<sequence length="34" mass="3903">MKDEYILYLDESEFKASKTFAIAGIAIKKMVYQG</sequence>
<evidence type="ECO:0000313" key="2">
    <source>
        <dbReference type="Proteomes" id="UP000095621"/>
    </source>
</evidence>